<dbReference type="RefSeq" id="YP_009963365.1">
    <property type="nucleotide sequence ID" value="NC_051718.1"/>
</dbReference>
<gene>
    <name evidence="1" type="primary">80</name>
    <name evidence="1" type="ORF">PBI_WHOUXPHF_80</name>
</gene>
<protein>
    <submittedName>
        <fullName evidence="1">Uncharacterized protein</fullName>
    </submittedName>
</protein>
<reference evidence="1 2" key="1">
    <citation type="submission" date="2018-10" db="EMBL/GenBank/DDBJ databases">
        <authorList>
            <person name="Garlena R.A."/>
            <person name="Russell D.A."/>
            <person name="Pope W.H."/>
            <person name="Jacobs-Sera D."/>
            <person name="Hatfull G.F."/>
        </authorList>
    </citation>
    <scope>NUCLEOTIDE SEQUENCE [LARGE SCALE GENOMIC DNA]</scope>
</reference>
<accession>A0A3G3M2F6</accession>
<dbReference type="KEGG" id="vg:60334944"/>
<evidence type="ECO:0000313" key="2">
    <source>
        <dbReference type="Proteomes" id="UP000269132"/>
    </source>
</evidence>
<proteinExistence type="predicted"/>
<dbReference type="GeneID" id="60334944"/>
<keyword evidence="2" id="KW-1185">Reference proteome</keyword>
<dbReference type="EMBL" id="MK016504">
    <property type="protein sequence ID" value="AYR00437.1"/>
    <property type="molecule type" value="Genomic_DNA"/>
</dbReference>
<dbReference type="Proteomes" id="UP000269132">
    <property type="component" value="Segment"/>
</dbReference>
<organism evidence="1 2">
    <name type="scientific">Mycobacterium phage Whouxphf</name>
    <dbReference type="NCBI Taxonomy" id="2484216"/>
    <lineage>
        <taxon>Viruses</taxon>
        <taxon>Duplodnaviria</taxon>
        <taxon>Heunggongvirae</taxon>
        <taxon>Uroviricota</taxon>
        <taxon>Caudoviricetes</taxon>
        <taxon>Gracegardnervirinae</taxon>
        <taxon>Cheoctovirus</taxon>
        <taxon>Cheoctovirus whouxphf</taxon>
    </lineage>
</organism>
<sequence>MSIEAQNLISDVMGKHRLEEGMRMGRGERVEWWCCLECGWRSEDFDLDDSEVRREIERVKRAHVAEEIEQSPRRTHP</sequence>
<evidence type="ECO:0000313" key="1">
    <source>
        <dbReference type="EMBL" id="AYR00437.1"/>
    </source>
</evidence>
<name>A0A3G3M2F6_9CAUD</name>